<dbReference type="Proteomes" id="UP000256708">
    <property type="component" value="Unassembled WGS sequence"/>
</dbReference>
<dbReference type="AlphaFoldDB" id="A0A3D8LIG0"/>
<dbReference type="PANTHER" id="PTHR34406:SF1">
    <property type="entry name" value="PROTEIN YCEI"/>
    <property type="match status" value="1"/>
</dbReference>
<accession>A0A3D8LIG0</accession>
<sequence length="177" mass="19471">MAATKWALDLSHSELGFKIKHMMISNVTGKFTQFDVEAGTEGDDFSNAKVVANVDVASINTNNEQRDEHLRNADFFGAETHPNMKFVSTKVERVDDDTFTLYGDLTIKDTTKPVQLTVEDNGVATDPWGNVKAGFSISGKINRKDWGINYNAALETGGVMLGEELKLQGEVQLVKQA</sequence>
<dbReference type="SUPFAM" id="SSF101874">
    <property type="entry name" value="YceI-like"/>
    <property type="match status" value="1"/>
</dbReference>
<organism evidence="2 3">
    <name type="scientific">Pontibacter diazotrophicus</name>
    <dbReference type="NCBI Taxonomy" id="1400979"/>
    <lineage>
        <taxon>Bacteria</taxon>
        <taxon>Pseudomonadati</taxon>
        <taxon>Bacteroidota</taxon>
        <taxon>Cytophagia</taxon>
        <taxon>Cytophagales</taxon>
        <taxon>Hymenobacteraceae</taxon>
        <taxon>Pontibacter</taxon>
    </lineage>
</organism>
<reference evidence="3" key="1">
    <citation type="submission" date="2018-08" db="EMBL/GenBank/DDBJ databases">
        <authorList>
            <person name="Liu Z.-W."/>
            <person name="Du Z.-J."/>
        </authorList>
    </citation>
    <scope>NUCLEOTIDE SEQUENCE [LARGE SCALE GENOMIC DNA]</scope>
    <source>
        <strain evidence="3">H4X</strain>
    </source>
</reference>
<dbReference type="OrthoDB" id="9811006at2"/>
<dbReference type="Pfam" id="PF04264">
    <property type="entry name" value="YceI"/>
    <property type="match status" value="1"/>
</dbReference>
<dbReference type="RefSeq" id="WP_115563751.1">
    <property type="nucleotide sequence ID" value="NZ_QRGR01000001.1"/>
</dbReference>
<dbReference type="PANTHER" id="PTHR34406">
    <property type="entry name" value="PROTEIN YCEI"/>
    <property type="match status" value="1"/>
</dbReference>
<dbReference type="InterPro" id="IPR036761">
    <property type="entry name" value="TTHA0802/YceI-like_sf"/>
</dbReference>
<evidence type="ECO:0000313" key="2">
    <source>
        <dbReference type="EMBL" id="RDV17231.1"/>
    </source>
</evidence>
<dbReference type="SMART" id="SM00867">
    <property type="entry name" value="YceI"/>
    <property type="match status" value="1"/>
</dbReference>
<proteinExistence type="predicted"/>
<keyword evidence="3" id="KW-1185">Reference proteome</keyword>
<evidence type="ECO:0000259" key="1">
    <source>
        <dbReference type="SMART" id="SM00867"/>
    </source>
</evidence>
<dbReference type="InterPro" id="IPR007372">
    <property type="entry name" value="Lipid/polyisoprenoid-bd_YceI"/>
</dbReference>
<comment type="caution">
    <text evidence="2">The sequence shown here is derived from an EMBL/GenBank/DDBJ whole genome shotgun (WGS) entry which is preliminary data.</text>
</comment>
<name>A0A3D8LIG0_9BACT</name>
<protein>
    <submittedName>
        <fullName evidence="2">Polyisoprenoid-binding protein</fullName>
    </submittedName>
</protein>
<evidence type="ECO:0000313" key="3">
    <source>
        <dbReference type="Proteomes" id="UP000256708"/>
    </source>
</evidence>
<gene>
    <name evidence="2" type="ORF">DXT99_01635</name>
</gene>
<feature type="domain" description="Lipid/polyisoprenoid-binding YceI-like" evidence="1">
    <location>
        <begin position="5"/>
        <end position="174"/>
    </location>
</feature>
<dbReference type="EMBL" id="QRGR01000001">
    <property type="protein sequence ID" value="RDV17231.1"/>
    <property type="molecule type" value="Genomic_DNA"/>
</dbReference>
<dbReference type="Gene3D" id="2.40.128.110">
    <property type="entry name" value="Lipid/polyisoprenoid-binding, YceI-like"/>
    <property type="match status" value="1"/>
</dbReference>